<evidence type="ECO:0000256" key="4">
    <source>
        <dbReference type="ARBA" id="ARBA00022759"/>
    </source>
</evidence>
<dbReference type="SUPFAM" id="SSF56672">
    <property type="entry name" value="DNA/RNA polymerases"/>
    <property type="match status" value="1"/>
</dbReference>
<organism evidence="9 10">
    <name type="scientific">Cirrhinus molitorella</name>
    <name type="common">mud carp</name>
    <dbReference type="NCBI Taxonomy" id="172907"/>
    <lineage>
        <taxon>Eukaryota</taxon>
        <taxon>Metazoa</taxon>
        <taxon>Chordata</taxon>
        <taxon>Craniata</taxon>
        <taxon>Vertebrata</taxon>
        <taxon>Euteleostomi</taxon>
        <taxon>Actinopterygii</taxon>
        <taxon>Neopterygii</taxon>
        <taxon>Teleostei</taxon>
        <taxon>Ostariophysi</taxon>
        <taxon>Cypriniformes</taxon>
        <taxon>Cyprinidae</taxon>
        <taxon>Labeoninae</taxon>
        <taxon>Labeonini</taxon>
        <taxon>Cirrhinus</taxon>
    </lineage>
</organism>
<keyword evidence="4" id="KW-0255">Endonuclease</keyword>
<keyword evidence="6" id="KW-0695">RNA-directed DNA polymerase</keyword>
<comment type="caution">
    <text evidence="9">The sequence shown here is derived from an EMBL/GenBank/DDBJ whole genome shotgun (WGS) entry which is preliminary data.</text>
</comment>
<evidence type="ECO:0000256" key="3">
    <source>
        <dbReference type="ARBA" id="ARBA00022722"/>
    </source>
</evidence>
<dbReference type="Gene3D" id="3.30.70.270">
    <property type="match status" value="2"/>
</dbReference>
<evidence type="ECO:0000256" key="2">
    <source>
        <dbReference type="ARBA" id="ARBA00022695"/>
    </source>
</evidence>
<proteinExistence type="predicted"/>
<evidence type="ECO:0000259" key="8">
    <source>
        <dbReference type="Pfam" id="PF17917"/>
    </source>
</evidence>
<evidence type="ECO:0000313" key="9">
    <source>
        <dbReference type="EMBL" id="KAL1252661.1"/>
    </source>
</evidence>
<sequence length="388" mass="44236">MEACLEDLRDTSRYQQHGVKLSPHKCELFQRKVRFLGRIVSEDGYSMDPAEIAPVQALKLRTPATVGDLRKIMGFLSYYRTYIPNFSHLARSLYQLIAASPRSLLPPEPKDKKKRVSTKSKGQASPNTPITWTQFHQEALNTLIDHLTEPLILAYPDLTLPFVLHCDADGLGAVLYQKQKGKMSVIAYGSRTLTPPEKNYHMHSGKLEFLALKWAICERFRDYLIHTPHFKVYTDNNPLTYILTTAKLNATGHHWVAELAHFNFTIKYRPGRCNADAEGLSRMPLEIDQYMKLCTEEINQDVISATVQGVMVTFKDAPLWTSGIDLQAVHLVEDEISLLTNRSLSQEQIKQSQQEDPVISRVLEYKKSKRVVHSVILSKKNKVRLDSC</sequence>
<dbReference type="EMBL" id="JAYMGO010000021">
    <property type="protein sequence ID" value="KAL1252661.1"/>
    <property type="molecule type" value="Genomic_DNA"/>
</dbReference>
<dbReference type="InterPro" id="IPR043128">
    <property type="entry name" value="Rev_trsase/Diguanyl_cyclase"/>
</dbReference>
<dbReference type="InterPro" id="IPR043502">
    <property type="entry name" value="DNA/RNA_pol_sf"/>
</dbReference>
<dbReference type="InterPro" id="IPR041373">
    <property type="entry name" value="RT_RNaseH"/>
</dbReference>
<dbReference type="CDD" id="cd09274">
    <property type="entry name" value="RNase_HI_RT_Ty3"/>
    <property type="match status" value="1"/>
</dbReference>
<evidence type="ECO:0000256" key="7">
    <source>
        <dbReference type="SAM" id="MobiDB-lite"/>
    </source>
</evidence>
<dbReference type="Proteomes" id="UP001558613">
    <property type="component" value="Unassembled WGS sequence"/>
</dbReference>
<evidence type="ECO:0000256" key="1">
    <source>
        <dbReference type="ARBA" id="ARBA00022679"/>
    </source>
</evidence>
<protein>
    <recommendedName>
        <fullName evidence="8">Reverse transcriptase RNase H-like domain-containing protein</fullName>
    </recommendedName>
</protein>
<keyword evidence="10" id="KW-1185">Reference proteome</keyword>
<keyword evidence="2" id="KW-0548">Nucleotidyltransferase</keyword>
<reference evidence="9 10" key="1">
    <citation type="submission" date="2023-09" db="EMBL/GenBank/DDBJ databases">
        <authorList>
            <person name="Wang M."/>
        </authorList>
    </citation>
    <scope>NUCLEOTIDE SEQUENCE [LARGE SCALE GENOMIC DNA]</scope>
    <source>
        <strain evidence="9">GT-2023</strain>
        <tissue evidence="9">Liver</tissue>
    </source>
</reference>
<evidence type="ECO:0000256" key="6">
    <source>
        <dbReference type="ARBA" id="ARBA00022918"/>
    </source>
</evidence>
<keyword evidence="3" id="KW-0540">Nuclease</keyword>
<keyword evidence="1" id="KW-0808">Transferase</keyword>
<accession>A0ABR3LKS4</accession>
<evidence type="ECO:0000256" key="5">
    <source>
        <dbReference type="ARBA" id="ARBA00022801"/>
    </source>
</evidence>
<dbReference type="PANTHER" id="PTHR34072">
    <property type="entry name" value="ENZYMATIC POLYPROTEIN-RELATED"/>
    <property type="match status" value="1"/>
</dbReference>
<keyword evidence="5" id="KW-0378">Hydrolase</keyword>
<name>A0ABR3LKS4_9TELE</name>
<gene>
    <name evidence="9" type="ORF">QQF64_017354</name>
</gene>
<evidence type="ECO:0000313" key="10">
    <source>
        <dbReference type="Proteomes" id="UP001558613"/>
    </source>
</evidence>
<feature type="domain" description="Reverse transcriptase RNase H-like" evidence="8">
    <location>
        <begin position="157"/>
        <end position="262"/>
    </location>
</feature>
<feature type="region of interest" description="Disordered" evidence="7">
    <location>
        <begin position="105"/>
        <end position="129"/>
    </location>
</feature>
<dbReference type="Gene3D" id="3.10.20.370">
    <property type="match status" value="1"/>
</dbReference>
<dbReference type="Pfam" id="PF17917">
    <property type="entry name" value="RT_RNaseH"/>
    <property type="match status" value="1"/>
</dbReference>
<dbReference type="PANTHER" id="PTHR34072:SF47">
    <property type="entry name" value="RIBONUCLEASE H"/>
    <property type="match status" value="1"/>
</dbReference>